<evidence type="ECO:0000313" key="2">
    <source>
        <dbReference type="EMBL" id="TWT71521.1"/>
    </source>
</evidence>
<evidence type="ECO:0000313" key="3">
    <source>
        <dbReference type="Proteomes" id="UP000317238"/>
    </source>
</evidence>
<feature type="compositionally biased region" description="Basic residues" evidence="1">
    <location>
        <begin position="514"/>
        <end position="523"/>
    </location>
</feature>
<dbReference type="Proteomes" id="UP000317238">
    <property type="component" value="Unassembled WGS sequence"/>
</dbReference>
<keyword evidence="3" id="KW-1185">Reference proteome</keyword>
<comment type="caution">
    <text evidence="2">The sequence shown here is derived from an EMBL/GenBank/DDBJ whole genome shotgun (WGS) entry which is preliminary data.</text>
</comment>
<dbReference type="InterPro" id="IPR027417">
    <property type="entry name" value="P-loop_NTPase"/>
</dbReference>
<dbReference type="Pfam" id="PF13481">
    <property type="entry name" value="AAA_25"/>
    <property type="match status" value="1"/>
</dbReference>
<evidence type="ECO:0000256" key="1">
    <source>
        <dbReference type="SAM" id="MobiDB-lite"/>
    </source>
</evidence>
<dbReference type="RefSeq" id="WP_197203792.1">
    <property type="nucleotide sequence ID" value="NZ_SJPL01000001.1"/>
</dbReference>
<dbReference type="SUPFAM" id="SSF52540">
    <property type="entry name" value="P-loop containing nucleoside triphosphate hydrolases"/>
    <property type="match status" value="1"/>
</dbReference>
<organism evidence="2 3">
    <name type="scientific">Crateriforma conspicua</name>
    <dbReference type="NCBI Taxonomy" id="2527996"/>
    <lineage>
        <taxon>Bacteria</taxon>
        <taxon>Pseudomonadati</taxon>
        <taxon>Planctomycetota</taxon>
        <taxon>Planctomycetia</taxon>
        <taxon>Planctomycetales</taxon>
        <taxon>Planctomycetaceae</taxon>
        <taxon>Crateriforma</taxon>
    </lineage>
</organism>
<dbReference type="Gene3D" id="3.40.50.300">
    <property type="entry name" value="P-loop containing nucleotide triphosphate hydrolases"/>
    <property type="match status" value="1"/>
</dbReference>
<proteinExistence type="predicted"/>
<protein>
    <recommendedName>
        <fullName evidence="4">Regulatory protein RepA</fullName>
    </recommendedName>
</protein>
<gene>
    <name evidence="2" type="ORF">Pan14r_38310</name>
</gene>
<feature type="region of interest" description="Disordered" evidence="1">
    <location>
        <begin position="423"/>
        <end position="450"/>
    </location>
</feature>
<accession>A0A5C5YAU6</accession>
<reference evidence="2 3" key="1">
    <citation type="submission" date="2019-02" db="EMBL/GenBank/DDBJ databases">
        <title>Deep-cultivation of Planctomycetes and their phenomic and genomic characterization uncovers novel biology.</title>
        <authorList>
            <person name="Wiegand S."/>
            <person name="Jogler M."/>
            <person name="Boedeker C."/>
            <person name="Pinto D."/>
            <person name="Vollmers J."/>
            <person name="Rivas-Marin E."/>
            <person name="Kohn T."/>
            <person name="Peeters S.H."/>
            <person name="Heuer A."/>
            <person name="Rast P."/>
            <person name="Oberbeckmann S."/>
            <person name="Bunk B."/>
            <person name="Jeske O."/>
            <person name="Meyerdierks A."/>
            <person name="Storesund J.E."/>
            <person name="Kallscheuer N."/>
            <person name="Luecker S."/>
            <person name="Lage O.M."/>
            <person name="Pohl T."/>
            <person name="Merkel B.J."/>
            <person name="Hornburger P."/>
            <person name="Mueller R.-W."/>
            <person name="Bruemmer F."/>
            <person name="Labrenz M."/>
            <person name="Spormann A.M."/>
            <person name="Op Den Camp H."/>
            <person name="Overmann J."/>
            <person name="Amann R."/>
            <person name="Jetten M.S.M."/>
            <person name="Mascher T."/>
            <person name="Medema M.H."/>
            <person name="Devos D.P."/>
            <person name="Kaster A.-K."/>
            <person name="Ovreas L."/>
            <person name="Rohde M."/>
            <person name="Galperin M.Y."/>
            <person name="Jogler C."/>
        </authorList>
    </citation>
    <scope>NUCLEOTIDE SEQUENCE [LARGE SCALE GENOMIC DNA]</scope>
    <source>
        <strain evidence="2 3">Pan14r</strain>
    </source>
</reference>
<feature type="region of interest" description="Disordered" evidence="1">
    <location>
        <begin position="1"/>
        <end position="20"/>
    </location>
</feature>
<evidence type="ECO:0008006" key="4">
    <source>
        <dbReference type="Google" id="ProtNLM"/>
    </source>
</evidence>
<sequence>MNETSPTRYYNDGPNHPRTPLAARAEKAYREWFAKTAADVPRWTKPNETAFAAFMRDRTVARRRAVVGTDHGACLFRPGHEIEASKHRGRAQAVCIAIEGWEHFAAAGFDVHTIRTVAMQGWNRRVDRWSKTLLRPEQIELPPRPHEDIDVETQETLDAIKESLEITDDKLPRDADIRPRSLRRLIDRYPALRRPIIHGLLRVGETMNVIAPPKAGKSWLASDMALAVATGQPWLDRFPTERGDVLIIDNELHPTTSAQRIPLVMEARGIEPASVVDHLFVSNLRGNLKDITSLGRYFDHVYEQRFRLIVIDAFYRMLPSEADENDNAAMAGVYNTIDRYAEMLGSAFVLVHHTSKGNQSYKSITDVGAGAGSQARATDSHLVLRPHEENDAIVLDAAVRSWPPTEPIGLRWNFPIWTPDDTLNTDKLRSDGRRRRNKETPEAPTEPEWDAQRFAEAFLDDEPKTADDILAKAKTGKLSGRRAQRLLGQAETAGIAHRWKFASNEKHKFATKPQPKRTAGKKS</sequence>
<dbReference type="AlphaFoldDB" id="A0A5C5YAU6"/>
<dbReference type="EMBL" id="SJPL01000001">
    <property type="protein sequence ID" value="TWT71521.1"/>
    <property type="molecule type" value="Genomic_DNA"/>
</dbReference>
<name>A0A5C5YAU6_9PLAN</name>
<feature type="region of interest" description="Disordered" evidence="1">
    <location>
        <begin position="503"/>
        <end position="523"/>
    </location>
</feature>